<dbReference type="AlphaFoldDB" id="A0AAE9YUY6"/>
<dbReference type="Proteomes" id="UP000032568">
    <property type="component" value="Chromosome"/>
</dbReference>
<feature type="domain" description="HTH tetR-type" evidence="5">
    <location>
        <begin position="5"/>
        <end position="65"/>
    </location>
</feature>
<accession>A0AAE9YUY6</accession>
<dbReference type="KEGG" id="tact:SG35_010635"/>
<sequence length="193" mass="21381">MRNAEFDREHVLRAAMHAFMNKGYAKTSMQDLTKATGLHPGSIYCAFDNKRGLLLAALDQYQQDRTTELQSFFSGKGPILSQLKNYLDSIVGECLLTGVPQACLLTKALSEIASQDEEIQAMITANLNGWQQAITDKFSLAQTNGELNNQRDSAHLGRFFVMGIYGLRTFAQTAPEPAILQQLADQLFQDVCA</sequence>
<dbReference type="GO" id="GO:0003677">
    <property type="term" value="F:DNA binding"/>
    <property type="evidence" value="ECO:0007669"/>
    <property type="project" value="UniProtKB-UniRule"/>
</dbReference>
<keyword evidence="2 4" id="KW-0238">DNA-binding</keyword>
<keyword evidence="1" id="KW-0805">Transcription regulation</keyword>
<dbReference type="InterPro" id="IPR011075">
    <property type="entry name" value="TetR_C"/>
</dbReference>
<dbReference type="PROSITE" id="PS01081">
    <property type="entry name" value="HTH_TETR_1"/>
    <property type="match status" value="1"/>
</dbReference>
<evidence type="ECO:0000256" key="3">
    <source>
        <dbReference type="ARBA" id="ARBA00023163"/>
    </source>
</evidence>
<proteinExistence type="predicted"/>
<gene>
    <name evidence="6" type="ORF">SG35_010635</name>
</gene>
<evidence type="ECO:0000259" key="5">
    <source>
        <dbReference type="PROSITE" id="PS50977"/>
    </source>
</evidence>
<dbReference type="Gene3D" id="1.10.357.10">
    <property type="entry name" value="Tetracycline Repressor, domain 2"/>
    <property type="match status" value="1"/>
</dbReference>
<dbReference type="PANTHER" id="PTHR47506">
    <property type="entry name" value="TRANSCRIPTIONAL REGULATORY PROTEIN"/>
    <property type="match status" value="1"/>
</dbReference>
<dbReference type="Pfam" id="PF16925">
    <property type="entry name" value="TetR_C_13"/>
    <property type="match status" value="1"/>
</dbReference>
<dbReference type="SUPFAM" id="SSF48498">
    <property type="entry name" value="Tetracyclin repressor-like, C-terminal domain"/>
    <property type="match status" value="1"/>
</dbReference>
<dbReference type="SUPFAM" id="SSF46689">
    <property type="entry name" value="Homeodomain-like"/>
    <property type="match status" value="1"/>
</dbReference>
<dbReference type="InterPro" id="IPR001647">
    <property type="entry name" value="HTH_TetR"/>
</dbReference>
<dbReference type="InterPro" id="IPR009057">
    <property type="entry name" value="Homeodomain-like_sf"/>
</dbReference>
<organism evidence="6 7">
    <name type="scientific">Thalassomonas actiniarum</name>
    <dbReference type="NCBI Taxonomy" id="485447"/>
    <lineage>
        <taxon>Bacteria</taxon>
        <taxon>Pseudomonadati</taxon>
        <taxon>Pseudomonadota</taxon>
        <taxon>Gammaproteobacteria</taxon>
        <taxon>Alteromonadales</taxon>
        <taxon>Colwelliaceae</taxon>
        <taxon>Thalassomonas</taxon>
    </lineage>
</organism>
<reference evidence="6 7" key="2">
    <citation type="journal article" date="2022" name="Mar. Drugs">
        <title>Bioassay-Guided Fractionation Leads to the Detection of Cholic Acid Generated by the Rare Thalassomonas sp.</title>
        <authorList>
            <person name="Pheiffer F."/>
            <person name="Schneider Y.K."/>
            <person name="Hansen E.H."/>
            <person name="Andersen J.H."/>
            <person name="Isaksson J."/>
            <person name="Busche T."/>
            <person name="R C."/>
            <person name="Kalinowski J."/>
            <person name="Zyl L.V."/>
            <person name="Trindade M."/>
        </authorList>
    </citation>
    <scope>NUCLEOTIDE SEQUENCE [LARGE SCALE GENOMIC DNA]</scope>
    <source>
        <strain evidence="6 7">A5K-106</strain>
    </source>
</reference>
<dbReference type="InterPro" id="IPR036271">
    <property type="entry name" value="Tet_transcr_reg_TetR-rel_C_sf"/>
</dbReference>
<evidence type="ECO:0000256" key="4">
    <source>
        <dbReference type="PROSITE-ProRule" id="PRU00335"/>
    </source>
</evidence>
<reference evidence="6 7" key="1">
    <citation type="journal article" date="2015" name="Genome Announc.">
        <title>Draft Genome Sequences of Marine Isolates of Thalassomonas viridans and Thalassomonas actiniarum.</title>
        <authorList>
            <person name="Olonade I."/>
            <person name="van Zyl L.J."/>
            <person name="Trindade M."/>
        </authorList>
    </citation>
    <scope>NUCLEOTIDE SEQUENCE [LARGE SCALE GENOMIC DNA]</scope>
    <source>
        <strain evidence="6 7">A5K-106</strain>
    </source>
</reference>
<evidence type="ECO:0000313" key="6">
    <source>
        <dbReference type="EMBL" id="WDE01042.1"/>
    </source>
</evidence>
<keyword evidence="7" id="KW-1185">Reference proteome</keyword>
<evidence type="ECO:0000313" key="7">
    <source>
        <dbReference type="Proteomes" id="UP000032568"/>
    </source>
</evidence>
<dbReference type="Pfam" id="PF00440">
    <property type="entry name" value="TetR_N"/>
    <property type="match status" value="1"/>
</dbReference>
<protein>
    <submittedName>
        <fullName evidence="6">TetR/AcrR family transcriptional regulator</fullName>
    </submittedName>
</protein>
<keyword evidence="3" id="KW-0804">Transcription</keyword>
<name>A0AAE9YUY6_9GAMM</name>
<dbReference type="PANTHER" id="PTHR47506:SF8">
    <property type="entry name" value="REPRESSOR OF PUTATIVE XENOBIOTIC REDUCTASE TETR FAMILY-RELATED"/>
    <property type="match status" value="1"/>
</dbReference>
<dbReference type="PROSITE" id="PS50977">
    <property type="entry name" value="HTH_TETR_2"/>
    <property type="match status" value="1"/>
</dbReference>
<feature type="DNA-binding region" description="H-T-H motif" evidence="4">
    <location>
        <begin position="28"/>
        <end position="47"/>
    </location>
</feature>
<dbReference type="InterPro" id="IPR023772">
    <property type="entry name" value="DNA-bd_HTH_TetR-type_CS"/>
</dbReference>
<evidence type="ECO:0000256" key="1">
    <source>
        <dbReference type="ARBA" id="ARBA00023015"/>
    </source>
</evidence>
<evidence type="ECO:0000256" key="2">
    <source>
        <dbReference type="ARBA" id="ARBA00023125"/>
    </source>
</evidence>
<dbReference type="PRINTS" id="PR00455">
    <property type="entry name" value="HTHTETR"/>
</dbReference>
<dbReference type="RefSeq" id="WP_044836008.1">
    <property type="nucleotide sequence ID" value="NZ_CP059735.1"/>
</dbReference>
<dbReference type="EMBL" id="CP059735">
    <property type="protein sequence ID" value="WDE01042.1"/>
    <property type="molecule type" value="Genomic_DNA"/>
</dbReference>